<dbReference type="Proteomes" id="UP000002630">
    <property type="component" value="Unassembled WGS sequence"/>
</dbReference>
<feature type="region of interest" description="Disordered" evidence="6">
    <location>
        <begin position="392"/>
        <end position="415"/>
    </location>
</feature>
<evidence type="ECO:0000256" key="5">
    <source>
        <dbReference type="ARBA" id="ARBA00023315"/>
    </source>
</evidence>
<evidence type="ECO:0000256" key="6">
    <source>
        <dbReference type="SAM" id="MobiDB-lite"/>
    </source>
</evidence>
<dbReference type="AlphaFoldDB" id="D7G634"/>
<feature type="compositionally biased region" description="Low complexity" evidence="6">
    <location>
        <begin position="403"/>
        <end position="415"/>
    </location>
</feature>
<dbReference type="Pfam" id="PF21948">
    <property type="entry name" value="LplA-B_cat"/>
    <property type="match status" value="1"/>
</dbReference>
<evidence type="ECO:0000256" key="1">
    <source>
        <dbReference type="ARBA" id="ARBA00004821"/>
    </source>
</evidence>
<evidence type="ECO:0000256" key="2">
    <source>
        <dbReference type="ARBA" id="ARBA00007907"/>
    </source>
</evidence>
<feature type="compositionally biased region" description="Basic and acidic residues" evidence="6">
    <location>
        <begin position="59"/>
        <end position="70"/>
    </location>
</feature>
<dbReference type="PANTHER" id="PTHR10993:SF7">
    <property type="entry name" value="LIPOYLTRANSFERASE 2, MITOCHONDRIAL-RELATED"/>
    <property type="match status" value="1"/>
</dbReference>
<dbReference type="OrthoDB" id="19908at2759"/>
<dbReference type="GO" id="GO:0033819">
    <property type="term" value="F:lipoyl(octanoyl) transferase activity"/>
    <property type="evidence" value="ECO:0007669"/>
    <property type="project" value="UniProtKB-EC"/>
</dbReference>
<reference evidence="8 9" key="1">
    <citation type="journal article" date="2010" name="Nature">
        <title>The Ectocarpus genome and the independent evolution of multicellularity in brown algae.</title>
        <authorList>
            <person name="Cock J.M."/>
            <person name="Sterck L."/>
            <person name="Rouze P."/>
            <person name="Scornet D."/>
            <person name="Allen A.E."/>
            <person name="Amoutzias G."/>
            <person name="Anthouard V."/>
            <person name="Artiguenave F."/>
            <person name="Aury J.M."/>
            <person name="Badger J.H."/>
            <person name="Beszteri B."/>
            <person name="Billiau K."/>
            <person name="Bonnet E."/>
            <person name="Bothwell J.H."/>
            <person name="Bowler C."/>
            <person name="Boyen C."/>
            <person name="Brownlee C."/>
            <person name="Carrano C.J."/>
            <person name="Charrier B."/>
            <person name="Cho G.Y."/>
            <person name="Coelho S.M."/>
            <person name="Collen J."/>
            <person name="Corre E."/>
            <person name="Da Silva C."/>
            <person name="Delage L."/>
            <person name="Delaroque N."/>
            <person name="Dittami S.M."/>
            <person name="Doulbeau S."/>
            <person name="Elias M."/>
            <person name="Farnham G."/>
            <person name="Gachon C.M."/>
            <person name="Gschloessl B."/>
            <person name="Heesch S."/>
            <person name="Jabbari K."/>
            <person name="Jubin C."/>
            <person name="Kawai H."/>
            <person name="Kimura K."/>
            <person name="Kloareg B."/>
            <person name="Kupper F.C."/>
            <person name="Lang D."/>
            <person name="Le Bail A."/>
            <person name="Leblanc C."/>
            <person name="Lerouge P."/>
            <person name="Lohr M."/>
            <person name="Lopez P.J."/>
            <person name="Martens C."/>
            <person name="Maumus F."/>
            <person name="Michel G."/>
            <person name="Miranda-Saavedra D."/>
            <person name="Morales J."/>
            <person name="Moreau H."/>
            <person name="Motomura T."/>
            <person name="Nagasato C."/>
            <person name="Napoli C.A."/>
            <person name="Nelson D.R."/>
            <person name="Nyvall-Collen P."/>
            <person name="Peters A.F."/>
            <person name="Pommier C."/>
            <person name="Potin P."/>
            <person name="Poulain J."/>
            <person name="Quesneville H."/>
            <person name="Read B."/>
            <person name="Rensing S.A."/>
            <person name="Ritter A."/>
            <person name="Rousvoal S."/>
            <person name="Samanta M."/>
            <person name="Samson G."/>
            <person name="Schroeder D.C."/>
            <person name="Segurens B."/>
            <person name="Strittmatter M."/>
            <person name="Tonon T."/>
            <person name="Tregear J.W."/>
            <person name="Valentin K."/>
            <person name="von Dassow P."/>
            <person name="Yamagishi T."/>
            <person name="Van de Peer Y."/>
            <person name="Wincker P."/>
        </authorList>
    </citation>
    <scope>NUCLEOTIDE SEQUENCE [LARGE SCALE GENOMIC DNA]</scope>
    <source>
        <strain evidence="9">Ec32 / CCAP1310/4</strain>
    </source>
</reference>
<accession>D7G634</accession>
<comment type="similarity">
    <text evidence="2">Belongs to the LipB family.</text>
</comment>
<evidence type="ECO:0000313" key="9">
    <source>
        <dbReference type="Proteomes" id="UP000002630"/>
    </source>
</evidence>
<dbReference type="InterPro" id="IPR004143">
    <property type="entry name" value="BPL_LPL_catalytic"/>
</dbReference>
<dbReference type="UniPathway" id="UPA00538">
    <property type="reaction ID" value="UER00592"/>
</dbReference>
<dbReference type="STRING" id="2880.D7G634"/>
<dbReference type="CDD" id="cd16444">
    <property type="entry name" value="LipB"/>
    <property type="match status" value="1"/>
</dbReference>
<proteinExistence type="inferred from homology"/>
<dbReference type="GO" id="GO:0009249">
    <property type="term" value="P:protein lipoylation"/>
    <property type="evidence" value="ECO:0007669"/>
    <property type="project" value="InterPro"/>
</dbReference>
<dbReference type="Gene3D" id="3.30.930.10">
    <property type="entry name" value="Bira Bifunctional Protein, Domain 2"/>
    <property type="match status" value="1"/>
</dbReference>
<dbReference type="PROSITE" id="PS51733">
    <property type="entry name" value="BPL_LPL_CATALYTIC"/>
    <property type="match status" value="1"/>
</dbReference>
<evidence type="ECO:0000259" key="7">
    <source>
        <dbReference type="PROSITE" id="PS51733"/>
    </source>
</evidence>
<protein>
    <recommendedName>
        <fullName evidence="3">lipoyl(octanoyl) transferase</fullName>
        <ecNumber evidence="3">2.3.1.181</ecNumber>
    </recommendedName>
</protein>
<sequence>MIYPSPGCAFALVPCVGVGQGHGEPNVRPHAAAWWHSTEYAGKRNRRRQHPAAQVQQAFHDDNGDNGRRASETWRTLPYRCRIPLLERRRRRRRLPQSVKVNGPTEDGGQEALESRCSIGGVQQGQRRWRQAKDVVIPPSTTAVHSSFASGEDVVVLDDPFEELEGDRARHACVVHNTLAAGPTPYNDGWEWQKQNLARLAERPDDLSSPDAELDRVLLTQHNAVFTLGTGSSLDNLRFEPDEAPFGEVVRTERGGEVTYHGPGQIVMYPIVNLRRYRKDIHWYLRALEETVIRTLAKLGLKGERIEGLTGVWVEGRKVAAVGVRVKRWITMHGLSLNVRPKLEHFRDIVPWGIEERTVSSLEFLCAEGEDLSMDRVGRLLLESFEEVFGVSALPAPQPPPTTTTTTPTSPVEEK</sequence>
<dbReference type="InParanoid" id="D7G634"/>
<dbReference type="PANTHER" id="PTHR10993">
    <property type="entry name" value="OCTANOYLTRANSFERASE"/>
    <property type="match status" value="1"/>
</dbReference>
<feature type="region of interest" description="Disordered" evidence="6">
    <location>
        <begin position="44"/>
        <end position="70"/>
    </location>
</feature>
<evidence type="ECO:0000313" key="8">
    <source>
        <dbReference type="EMBL" id="CBJ27443.1"/>
    </source>
</evidence>
<comment type="pathway">
    <text evidence="1">Protein modification; protein lipoylation via endogenous pathway; protein N(6)-(lipoyl)lysine from octanoyl-[acyl-carrier-protein]: step 1/2.</text>
</comment>
<dbReference type="NCBIfam" id="TIGR00214">
    <property type="entry name" value="lipB"/>
    <property type="match status" value="1"/>
</dbReference>
<evidence type="ECO:0000256" key="3">
    <source>
        <dbReference type="ARBA" id="ARBA00012334"/>
    </source>
</evidence>
<feature type="domain" description="BPL/LPL catalytic" evidence="7">
    <location>
        <begin position="211"/>
        <end position="393"/>
    </location>
</feature>
<organism evidence="8 9">
    <name type="scientific">Ectocarpus siliculosus</name>
    <name type="common">Brown alga</name>
    <name type="synonym">Conferva siliculosa</name>
    <dbReference type="NCBI Taxonomy" id="2880"/>
    <lineage>
        <taxon>Eukaryota</taxon>
        <taxon>Sar</taxon>
        <taxon>Stramenopiles</taxon>
        <taxon>Ochrophyta</taxon>
        <taxon>PX clade</taxon>
        <taxon>Phaeophyceae</taxon>
        <taxon>Ectocarpales</taxon>
        <taxon>Ectocarpaceae</taxon>
        <taxon>Ectocarpus</taxon>
    </lineage>
</organism>
<gene>
    <name evidence="8" type="ORF">Esi_0071_0057</name>
</gene>
<dbReference type="InterPro" id="IPR020605">
    <property type="entry name" value="Octanoyltransferase_CS"/>
</dbReference>
<dbReference type="InterPro" id="IPR000544">
    <property type="entry name" value="Octanoyltransferase"/>
</dbReference>
<dbReference type="NCBIfam" id="NF010925">
    <property type="entry name" value="PRK14345.1"/>
    <property type="match status" value="1"/>
</dbReference>
<dbReference type="InterPro" id="IPR045864">
    <property type="entry name" value="aa-tRNA-synth_II/BPL/LPL"/>
</dbReference>
<evidence type="ECO:0000256" key="4">
    <source>
        <dbReference type="ARBA" id="ARBA00022679"/>
    </source>
</evidence>
<dbReference type="EMBL" id="FN649760">
    <property type="protein sequence ID" value="CBJ27443.1"/>
    <property type="molecule type" value="Genomic_DNA"/>
</dbReference>
<dbReference type="SUPFAM" id="SSF55681">
    <property type="entry name" value="Class II aaRS and biotin synthetases"/>
    <property type="match status" value="1"/>
</dbReference>
<keyword evidence="5" id="KW-0012">Acyltransferase</keyword>
<name>D7G634_ECTSI</name>
<dbReference type="eggNOG" id="KOG0325">
    <property type="taxonomic scope" value="Eukaryota"/>
</dbReference>
<dbReference type="PROSITE" id="PS01313">
    <property type="entry name" value="LIPB"/>
    <property type="match status" value="1"/>
</dbReference>
<keyword evidence="4" id="KW-0808">Transferase</keyword>
<dbReference type="HAMAP" id="MF_00013">
    <property type="entry name" value="LipB"/>
    <property type="match status" value="1"/>
</dbReference>
<keyword evidence="9" id="KW-1185">Reference proteome</keyword>
<dbReference type="EC" id="2.3.1.181" evidence="3"/>